<dbReference type="AlphaFoldDB" id="A0A2D0NI97"/>
<proteinExistence type="predicted"/>
<reference evidence="1 2" key="1">
    <citation type="submission" date="2017-10" db="EMBL/GenBank/DDBJ databases">
        <title>The draft genome sequence of Lewinella nigricans NBRC 102662.</title>
        <authorList>
            <person name="Wang K."/>
        </authorList>
    </citation>
    <scope>NUCLEOTIDE SEQUENCE [LARGE SCALE GENOMIC DNA]</scope>
    <source>
        <strain evidence="1 2">NBRC 102662</strain>
    </source>
</reference>
<organism evidence="1 2">
    <name type="scientific">Flavilitoribacter nigricans (strain ATCC 23147 / DSM 23189 / NBRC 102662 / NCIMB 1420 / SS-2)</name>
    <name type="common">Lewinella nigricans</name>
    <dbReference type="NCBI Taxonomy" id="1122177"/>
    <lineage>
        <taxon>Bacteria</taxon>
        <taxon>Pseudomonadati</taxon>
        <taxon>Bacteroidota</taxon>
        <taxon>Saprospiria</taxon>
        <taxon>Saprospirales</taxon>
        <taxon>Lewinellaceae</taxon>
        <taxon>Flavilitoribacter</taxon>
    </lineage>
</organism>
<comment type="caution">
    <text evidence="1">The sequence shown here is derived from an EMBL/GenBank/DDBJ whole genome shotgun (WGS) entry which is preliminary data.</text>
</comment>
<keyword evidence="2" id="KW-1185">Reference proteome</keyword>
<protein>
    <submittedName>
        <fullName evidence="1">Uncharacterized protein</fullName>
    </submittedName>
</protein>
<gene>
    <name evidence="1" type="ORF">CRP01_03915</name>
</gene>
<evidence type="ECO:0000313" key="2">
    <source>
        <dbReference type="Proteomes" id="UP000223913"/>
    </source>
</evidence>
<name>A0A2D0NI97_FLAN2</name>
<dbReference type="Proteomes" id="UP000223913">
    <property type="component" value="Unassembled WGS sequence"/>
</dbReference>
<evidence type="ECO:0000313" key="1">
    <source>
        <dbReference type="EMBL" id="PHN07909.1"/>
    </source>
</evidence>
<accession>A0A2D0NI97</accession>
<sequence>MFLTILFSRNLHAQFGFSYHESALPFVGINYEAGNRLLTEFRLSTNIYLGDLAIEGIAALKLGRSEELDPYVGLGIRLAPDEDESAIVIPVGINVYPFPRKTFGFHLEFTPLIRGEDFGNNIIRGSWGVRYRFEK</sequence>
<dbReference type="EMBL" id="PDUD01000004">
    <property type="protein sequence ID" value="PHN07909.1"/>
    <property type="molecule type" value="Genomic_DNA"/>
</dbReference>